<keyword evidence="10" id="KW-1185">Reference proteome</keyword>
<dbReference type="PANTHER" id="PTHR12755">
    <property type="entry name" value="CLEAVAGE/POLYADENYLATION FACTOR IA SUBUNIT CLP1P"/>
    <property type="match status" value="1"/>
</dbReference>
<reference evidence="9" key="2">
    <citation type="submission" date="2021-01" db="EMBL/GenBank/DDBJ databases">
        <authorList>
            <person name="Schikora-Tamarit M.A."/>
        </authorList>
    </citation>
    <scope>NUCLEOTIDE SEQUENCE</scope>
    <source>
        <strain evidence="9">CBS6341</strain>
    </source>
</reference>
<evidence type="ECO:0000256" key="6">
    <source>
        <dbReference type="ARBA" id="ARBA00022777"/>
    </source>
</evidence>
<proteinExistence type="inferred from homology"/>
<keyword evidence="4" id="KW-0808">Transferase</keyword>
<dbReference type="Gene3D" id="3.40.50.300">
    <property type="entry name" value="P-loop containing nucleotide triphosphate hydrolases"/>
    <property type="match status" value="1"/>
</dbReference>
<keyword evidence="5" id="KW-0547">Nucleotide-binding</keyword>
<evidence type="ECO:0000256" key="4">
    <source>
        <dbReference type="ARBA" id="ARBA00022679"/>
    </source>
</evidence>
<name>A0A9P8PJ30_9ASCO</name>
<evidence type="ECO:0000256" key="1">
    <source>
        <dbReference type="ARBA" id="ARBA00011003"/>
    </source>
</evidence>
<dbReference type="Proteomes" id="UP000769528">
    <property type="component" value="Unassembled WGS sequence"/>
</dbReference>
<dbReference type="GO" id="GO:0005524">
    <property type="term" value="F:ATP binding"/>
    <property type="evidence" value="ECO:0007669"/>
    <property type="project" value="UniProtKB-KW"/>
</dbReference>
<reference evidence="9" key="1">
    <citation type="journal article" date="2021" name="Open Biol.">
        <title>Shared evolutionary footprints suggest mitochondrial oxidative damage underlies multiple complex I losses in fungi.</title>
        <authorList>
            <person name="Schikora-Tamarit M.A."/>
            <person name="Marcet-Houben M."/>
            <person name="Nosek J."/>
            <person name="Gabaldon T."/>
        </authorList>
    </citation>
    <scope>NUCLEOTIDE SEQUENCE</scope>
    <source>
        <strain evidence="9">CBS6341</strain>
    </source>
</reference>
<dbReference type="GO" id="GO:0051731">
    <property type="term" value="F:polynucleotide 5'-hydroxyl-kinase activity"/>
    <property type="evidence" value="ECO:0007669"/>
    <property type="project" value="InterPro"/>
</dbReference>
<dbReference type="InterPro" id="IPR032319">
    <property type="entry name" value="CLP1_P"/>
</dbReference>
<dbReference type="Pfam" id="PF16575">
    <property type="entry name" value="CLP1_P"/>
    <property type="match status" value="1"/>
</dbReference>
<dbReference type="AlphaFoldDB" id="A0A9P8PJ30"/>
<comment type="caution">
    <text evidence="9">The sequence shown here is derived from an EMBL/GenBank/DDBJ whole genome shotgun (WGS) entry which is preliminary data.</text>
</comment>
<evidence type="ECO:0000313" key="10">
    <source>
        <dbReference type="Proteomes" id="UP000769528"/>
    </source>
</evidence>
<evidence type="ECO:0000259" key="8">
    <source>
        <dbReference type="Pfam" id="PF16575"/>
    </source>
</evidence>
<dbReference type="InterPro" id="IPR045116">
    <property type="entry name" value="Clp1/Grc3"/>
</dbReference>
<evidence type="ECO:0000313" key="9">
    <source>
        <dbReference type="EMBL" id="KAH3673007.1"/>
    </source>
</evidence>
<dbReference type="PANTHER" id="PTHR12755:SF3">
    <property type="entry name" value="POLYNUCLEOTIDE 5'-HYDROXYL-KINASE NOL9"/>
    <property type="match status" value="1"/>
</dbReference>
<dbReference type="GO" id="GO:0005634">
    <property type="term" value="C:nucleus"/>
    <property type="evidence" value="ECO:0007669"/>
    <property type="project" value="TreeGrafter"/>
</dbReference>
<organism evidence="9 10">
    <name type="scientific">Wickerhamomyces mucosus</name>
    <dbReference type="NCBI Taxonomy" id="1378264"/>
    <lineage>
        <taxon>Eukaryota</taxon>
        <taxon>Fungi</taxon>
        <taxon>Dikarya</taxon>
        <taxon>Ascomycota</taxon>
        <taxon>Saccharomycotina</taxon>
        <taxon>Saccharomycetes</taxon>
        <taxon>Phaffomycetales</taxon>
        <taxon>Wickerhamomycetaceae</taxon>
        <taxon>Wickerhamomyces</taxon>
    </lineage>
</organism>
<dbReference type="InterPro" id="IPR027417">
    <property type="entry name" value="P-loop_NTPase"/>
</dbReference>
<keyword evidence="6" id="KW-0418">Kinase</keyword>
<dbReference type="EMBL" id="JAEUBF010001066">
    <property type="protein sequence ID" value="KAH3673007.1"/>
    <property type="molecule type" value="Genomic_DNA"/>
</dbReference>
<dbReference type="GO" id="GO:0000448">
    <property type="term" value="P:cleavage in ITS2 between 5.8S rRNA and LSU-rRNA of tricistronic rRNA transcript (SSU-rRNA, 5.8S rRNA, LSU-rRNA)"/>
    <property type="evidence" value="ECO:0007669"/>
    <property type="project" value="TreeGrafter"/>
</dbReference>
<feature type="domain" description="Clp1 P-loop" evidence="8">
    <location>
        <begin position="253"/>
        <end position="447"/>
    </location>
</feature>
<keyword evidence="7" id="KW-0067">ATP-binding</keyword>
<gene>
    <name evidence="9" type="ORF">WICMUC_003960</name>
</gene>
<evidence type="ECO:0000256" key="3">
    <source>
        <dbReference type="ARBA" id="ARBA00019824"/>
    </source>
</evidence>
<dbReference type="OrthoDB" id="4054781at2759"/>
<protein>
    <recommendedName>
        <fullName evidence="3">Polynucleotide 5'-hydroxyl-kinase GRC3</fullName>
    </recommendedName>
    <alternativeName>
        <fullName evidence="2">Polynucleotide 5'-hydroxyl-kinase grc3</fullName>
    </alternativeName>
</protein>
<comment type="similarity">
    <text evidence="1">Belongs to the Clp1 family. NOL9/GRC3 subfamily.</text>
</comment>
<dbReference type="SUPFAM" id="SSF52540">
    <property type="entry name" value="P-loop containing nucleoside triphosphate hydrolases"/>
    <property type="match status" value="1"/>
</dbReference>
<evidence type="ECO:0000256" key="2">
    <source>
        <dbReference type="ARBA" id="ARBA00018706"/>
    </source>
</evidence>
<accession>A0A9P8PJ30</accession>
<evidence type="ECO:0000256" key="7">
    <source>
        <dbReference type="ARBA" id="ARBA00022840"/>
    </source>
</evidence>
<sequence>MRLNYVTKWYAEPLQDDDIPLYDANSSDEEQVQNTIIQTPIEGTPRPLVTTSSRLNNQESKFIASNFNPDDDNTIFGSGYVIFGLKTNQNLIIRGQFQLEIQRGAILINDCIYHSSSPSLKFLNPISNSLPLIKATQVIDRSKTEDKKTQENEHLFSSDYKSVIKVSNLSTGLENIGSLAPIFKNLFWNFNNISNDDLKNMDDFESAFNYTFIPILKPTDSLSIINFKKYESTLKKLSDLYVNNNLLKILIIGGKNSGKSTLLNLILQKFLSIESNANPLNILDIDPGQSIFSKPESISLSKLHSYQFGNHLSLTSSDIQSVKQHYIGFTSPKDQPNRFNVLLQDLFNSYTNDGLIKNESLLINTPGWIKGYGINLTKTIVAKIKPTHIIYLNSGNLDIQNDEVINLLKDYKDDFELIPLLGNFHNNSNVKYHSSQLRIFKKTSYFHKLRDYKFNFKPLLMNPPLQLSYGDHGVKFSTFLNFNDIDVANNEDFKNLFEGSIIAIHTITKLELSKITNIKTVGNRLPILDSKSFNNLNVQTLKFKCLALIHSIDETAKLLNLYIPEFEMNQLKSKPLNEEFFILRGKSDTPIQEFASTEIIKKFKNSKYKKLPFITFNKNSDLDKAWRVRKNVQRRGQQ</sequence>
<evidence type="ECO:0000256" key="5">
    <source>
        <dbReference type="ARBA" id="ARBA00022741"/>
    </source>
</evidence>